<evidence type="ECO:0000313" key="3">
    <source>
        <dbReference type="EMBL" id="RIB01453.1"/>
    </source>
</evidence>
<dbReference type="InterPro" id="IPR001245">
    <property type="entry name" value="Ser-Thr/Tyr_kinase_cat_dom"/>
</dbReference>
<dbReference type="AlphaFoldDB" id="A0A397U218"/>
<organism evidence="3 4">
    <name type="scientific">Gigaspora rosea</name>
    <dbReference type="NCBI Taxonomy" id="44941"/>
    <lineage>
        <taxon>Eukaryota</taxon>
        <taxon>Fungi</taxon>
        <taxon>Fungi incertae sedis</taxon>
        <taxon>Mucoromycota</taxon>
        <taxon>Glomeromycotina</taxon>
        <taxon>Glomeromycetes</taxon>
        <taxon>Diversisporales</taxon>
        <taxon>Gigasporaceae</taxon>
        <taxon>Gigaspora</taxon>
    </lineage>
</organism>
<reference evidence="3 4" key="1">
    <citation type="submission" date="2018-06" db="EMBL/GenBank/DDBJ databases">
        <title>Comparative genomics reveals the genomic features of Rhizophagus irregularis, R. cerebriforme, R. diaphanum and Gigaspora rosea, and their symbiotic lifestyle signature.</title>
        <authorList>
            <person name="Morin E."/>
            <person name="San Clemente H."/>
            <person name="Chen E.C.H."/>
            <person name="De La Providencia I."/>
            <person name="Hainaut M."/>
            <person name="Kuo A."/>
            <person name="Kohler A."/>
            <person name="Murat C."/>
            <person name="Tang N."/>
            <person name="Roy S."/>
            <person name="Loubradou J."/>
            <person name="Henrissat B."/>
            <person name="Grigoriev I.V."/>
            <person name="Corradi N."/>
            <person name="Roux C."/>
            <person name="Martin F.M."/>
        </authorList>
    </citation>
    <scope>NUCLEOTIDE SEQUENCE [LARGE SCALE GENOMIC DNA]</scope>
    <source>
        <strain evidence="3 4">DAOM 194757</strain>
    </source>
</reference>
<dbReference type="OrthoDB" id="6718656at2759"/>
<dbReference type="PANTHER" id="PTHR44329">
    <property type="entry name" value="SERINE/THREONINE-PROTEIN KINASE TNNI3K-RELATED"/>
    <property type="match status" value="1"/>
</dbReference>
<dbReference type="InterPro" id="IPR011009">
    <property type="entry name" value="Kinase-like_dom_sf"/>
</dbReference>
<dbReference type="Proteomes" id="UP000266673">
    <property type="component" value="Unassembled WGS sequence"/>
</dbReference>
<dbReference type="EMBL" id="QKWP01003115">
    <property type="protein sequence ID" value="RIB01453.1"/>
    <property type="molecule type" value="Genomic_DNA"/>
</dbReference>
<sequence length="160" mass="18516">MNDTDDWFQTAIDKYELKNIPFEDFNKKKKKIGRGGFGDIFMVTCKKPIPSIPEKIALKGVSVGEEDSGMSIKRFLSELKLHSRAKNDRIINFFGVSKDEDNDQYYLVMEFADEGDLRGYLIKKKSNIQWEKRLDLAIQIAEGIVYIHNELNIAHRDLVI</sequence>
<feature type="domain" description="Protein kinase" evidence="2">
    <location>
        <begin position="26"/>
        <end position="160"/>
    </location>
</feature>
<proteinExistence type="predicted"/>
<evidence type="ECO:0000259" key="2">
    <source>
        <dbReference type="PROSITE" id="PS50011"/>
    </source>
</evidence>
<dbReference type="Gene3D" id="1.10.510.10">
    <property type="entry name" value="Transferase(Phosphotransferase) domain 1"/>
    <property type="match status" value="1"/>
</dbReference>
<gene>
    <name evidence="3" type="ORF">C2G38_1001051</name>
</gene>
<evidence type="ECO:0000256" key="1">
    <source>
        <dbReference type="PROSITE-ProRule" id="PRU10141"/>
    </source>
</evidence>
<protein>
    <submittedName>
        <fullName evidence="3">Kinase-like domain-containing protein</fullName>
    </submittedName>
</protein>
<dbReference type="GO" id="GO:0004674">
    <property type="term" value="F:protein serine/threonine kinase activity"/>
    <property type="evidence" value="ECO:0007669"/>
    <property type="project" value="TreeGrafter"/>
</dbReference>
<comment type="caution">
    <text evidence="3">The sequence shown here is derived from an EMBL/GenBank/DDBJ whole genome shotgun (WGS) entry which is preliminary data.</text>
</comment>
<name>A0A397U218_9GLOM</name>
<dbReference type="SUPFAM" id="SSF56112">
    <property type="entry name" value="Protein kinase-like (PK-like)"/>
    <property type="match status" value="1"/>
</dbReference>
<keyword evidence="4" id="KW-1185">Reference proteome</keyword>
<dbReference type="PROSITE" id="PS50011">
    <property type="entry name" value="PROTEIN_KINASE_DOM"/>
    <property type="match status" value="1"/>
</dbReference>
<dbReference type="CDD" id="cd00180">
    <property type="entry name" value="PKc"/>
    <property type="match status" value="1"/>
</dbReference>
<dbReference type="STRING" id="44941.A0A397U218"/>
<evidence type="ECO:0000313" key="4">
    <source>
        <dbReference type="Proteomes" id="UP000266673"/>
    </source>
</evidence>
<feature type="binding site" evidence="1">
    <location>
        <position position="59"/>
    </location>
    <ligand>
        <name>ATP</name>
        <dbReference type="ChEBI" id="CHEBI:30616"/>
    </ligand>
</feature>
<dbReference type="GO" id="GO:0005524">
    <property type="term" value="F:ATP binding"/>
    <property type="evidence" value="ECO:0007669"/>
    <property type="project" value="UniProtKB-UniRule"/>
</dbReference>
<keyword evidence="1" id="KW-0547">Nucleotide-binding</keyword>
<keyword evidence="1" id="KW-0067">ATP-binding</keyword>
<dbReference type="Pfam" id="PF07714">
    <property type="entry name" value="PK_Tyr_Ser-Thr"/>
    <property type="match status" value="1"/>
</dbReference>
<dbReference type="InterPro" id="IPR017441">
    <property type="entry name" value="Protein_kinase_ATP_BS"/>
</dbReference>
<accession>A0A397U218</accession>
<dbReference type="InterPro" id="IPR051681">
    <property type="entry name" value="Ser/Thr_Kinases-Pseudokinases"/>
</dbReference>
<dbReference type="InterPro" id="IPR000719">
    <property type="entry name" value="Prot_kinase_dom"/>
</dbReference>
<dbReference type="PROSITE" id="PS00107">
    <property type="entry name" value="PROTEIN_KINASE_ATP"/>
    <property type="match status" value="1"/>
</dbReference>
<keyword evidence="3" id="KW-0418">Kinase</keyword>
<keyword evidence="3" id="KW-0808">Transferase</keyword>